<organism evidence="4 5">
    <name type="scientific">Rubidibacter lacunae KORDI 51-2</name>
    <dbReference type="NCBI Taxonomy" id="582515"/>
    <lineage>
        <taxon>Bacteria</taxon>
        <taxon>Bacillati</taxon>
        <taxon>Cyanobacteriota</taxon>
        <taxon>Cyanophyceae</taxon>
        <taxon>Oscillatoriophycideae</taxon>
        <taxon>Chroococcales</taxon>
        <taxon>Aphanothecaceae</taxon>
        <taxon>Rubidibacter</taxon>
    </lineage>
</organism>
<evidence type="ECO:0000313" key="5">
    <source>
        <dbReference type="Proteomes" id="UP000016960"/>
    </source>
</evidence>
<feature type="region of interest" description="Disordered" evidence="1">
    <location>
        <begin position="730"/>
        <end position="794"/>
    </location>
</feature>
<feature type="compositionally biased region" description="Acidic residues" evidence="1">
    <location>
        <begin position="744"/>
        <end position="775"/>
    </location>
</feature>
<dbReference type="InterPro" id="IPR011050">
    <property type="entry name" value="Pectin_lyase_fold/virulence"/>
</dbReference>
<evidence type="ECO:0000256" key="1">
    <source>
        <dbReference type="SAM" id="MobiDB-lite"/>
    </source>
</evidence>
<dbReference type="InterPro" id="IPR012334">
    <property type="entry name" value="Pectin_lyas_fold"/>
</dbReference>
<dbReference type="EMBL" id="ASSJ01000041">
    <property type="protein sequence ID" value="ERN41713.1"/>
    <property type="molecule type" value="Genomic_DNA"/>
</dbReference>
<dbReference type="SMART" id="SM00912">
    <property type="entry name" value="Haemagg_act"/>
    <property type="match status" value="1"/>
</dbReference>
<dbReference type="InterPro" id="IPR008638">
    <property type="entry name" value="FhaB/CdiA-like_TPS"/>
</dbReference>
<sequence>MNSIAKKSLAWLLALVPALAIAAPAGAQNGTPSIVEAADGTATVVMPDGNRYTISGGTLSGDGSNLFHSFREFGLKPHEIATFLSNPNIRNILSRVTGGNASVIRGLIEVSGGTSNLFLINPAGIIFGPEARLNVPGDFTAATATGIGFEDGGWFTASGANDYTNLVGDPNVFAFDAESGAIVNAGELSVADGHGLLLLGSSVANTGTLSADDGRVTLAAVEGTNRVRVSLPGHLLSLEIEVQPDQIVTANHLPELLTGSGSDVATGLSAVGQTVAVDATGQLVPGGPGSAIASGTIEAAEVQVFGDTVAVVGADIDASGNWGGGVVLIGGDTRGVGPLPTAERVFVDAGSTIAADALVNGEGGKVVIWADGVAGFSGEISARGAGAGNAGGFVEVSGREALFVDGRIDASAPAGSDGTILLDPRNIFIVAEADAPDNGELSDNQILFADGGPTTDFTISDVALTSLMGNVVLEAQNNISAEAAAVLDLGQITGESISFSAGNDIILNTDISTQGGDVVLTATNNITTQNISTGGGDVQIVAASSNITTQNIETTSLLPGDSGAVDLLAGGAIATGSIATSSSGGTGGAITVGSGTGNIDTLSLNASGGEGSGGNVFLLSLGGGGNILTGSIDASGGSGGGTVVIYTLGGFVRVTDTLPNSDPNGDPVSISTSSSNGNSGAITIFHGGNGEIPFIVGDSELNGSEGVPTSGDFTIAPGSYLFTEVQGNQEGPGAVAISPAPDIPDPDIPDPDIPEPDIPEPEDPDIEDPDIEDPETPLLPANTEANPVRQEQRPVTQNLAFRPDLDDDILTIQNAREILQEIERATGIKSALLYVNFAPAAIAGETASRAPAIPTNGSVAAAPALPTDKAYGSIGAPPDDLTTSPELSVQAADGAASALAGDFQRIEAQFTNEFEDFLSLPEEKASPTLTTPYRDGDRLEILLVTADSPPKRLVVPEATRAEVLELAQTMYGFVSDPRFIGTDDYLEPSQQLYNWLLAPLVSDLVANEIDNLVFVMPRGLRLLPVAALHDGEQFVAQRYSAGLAPSLSLNDNLYRDVKDLRVYAVGASEFPGEQEQVPLPAVSVEVPAIASRLWRGDSVLNEDFTIENFQAERRSNPTGIIHLATHADFRFDSPNDIYIQFYDDRLRLDRIRELNLNDPPVELMVLSACRTAVGNESYELGFAGLAVQAGVKTVVASLWYVGDTGTLGLMTEFYNQLNTAPIKAEALQLAQVALIEGGVSKVDGDVVGPSGTYALPEAAAAIEEDLSHPFYWASFTAIGSPW</sequence>
<dbReference type="Pfam" id="PF12770">
    <property type="entry name" value="CHAT"/>
    <property type="match status" value="1"/>
</dbReference>
<proteinExistence type="predicted"/>
<feature type="domain" description="Filamentous haemagglutinin FhaB/tRNA nuclease CdiA-like TPS" evidence="3">
    <location>
        <begin position="36"/>
        <end position="150"/>
    </location>
</feature>
<dbReference type="eggNOG" id="COG3210">
    <property type="taxonomic scope" value="Bacteria"/>
</dbReference>
<evidence type="ECO:0000313" key="4">
    <source>
        <dbReference type="EMBL" id="ERN41713.1"/>
    </source>
</evidence>
<dbReference type="InParanoid" id="U5DAZ0"/>
<feature type="signal peptide" evidence="2">
    <location>
        <begin position="1"/>
        <end position="22"/>
    </location>
</feature>
<dbReference type="eggNOG" id="COG4995">
    <property type="taxonomic scope" value="Bacteria"/>
</dbReference>
<dbReference type="Pfam" id="PF05860">
    <property type="entry name" value="TPS"/>
    <property type="match status" value="1"/>
</dbReference>
<reference evidence="4 5" key="1">
    <citation type="submission" date="2013-05" db="EMBL/GenBank/DDBJ databases">
        <title>Draft genome sequence of Rubidibacter lacunae KORDI 51-2.</title>
        <authorList>
            <person name="Choi D.H."/>
            <person name="Noh J.H."/>
            <person name="Kwon K.-K."/>
            <person name="Lee J.-H."/>
            <person name="Ryu J.-Y."/>
        </authorList>
    </citation>
    <scope>NUCLEOTIDE SEQUENCE [LARGE SCALE GENOMIC DNA]</scope>
    <source>
        <strain evidence="4 5">KORDI 51-2</strain>
    </source>
</reference>
<dbReference type="NCBIfam" id="TIGR01901">
    <property type="entry name" value="adhes_NPXG"/>
    <property type="match status" value="1"/>
</dbReference>
<keyword evidence="5" id="KW-1185">Reference proteome</keyword>
<dbReference type="InterPro" id="IPR024983">
    <property type="entry name" value="CHAT_dom"/>
</dbReference>
<name>U5DAZ0_9CHRO</name>
<evidence type="ECO:0000259" key="3">
    <source>
        <dbReference type="SMART" id="SM00912"/>
    </source>
</evidence>
<dbReference type="SUPFAM" id="SSF51126">
    <property type="entry name" value="Pectin lyase-like"/>
    <property type="match status" value="1"/>
</dbReference>
<dbReference type="Proteomes" id="UP000016960">
    <property type="component" value="Unassembled WGS sequence"/>
</dbReference>
<feature type="chain" id="PRO_5004658698" evidence="2">
    <location>
        <begin position="23"/>
        <end position="1282"/>
    </location>
</feature>
<comment type="caution">
    <text evidence="4">The sequence shown here is derived from an EMBL/GenBank/DDBJ whole genome shotgun (WGS) entry which is preliminary data.</text>
</comment>
<protein>
    <submittedName>
        <fullName evidence="4">Filamentous hemagglutinin family N-terminal domain protein</fullName>
    </submittedName>
</protein>
<accession>U5DAZ0</accession>
<dbReference type="RefSeq" id="WP_022606262.1">
    <property type="nucleotide sequence ID" value="NZ_ASSJ01000041.1"/>
</dbReference>
<gene>
    <name evidence="4" type="ORF">KR51_00015580</name>
</gene>
<evidence type="ECO:0000256" key="2">
    <source>
        <dbReference type="SAM" id="SignalP"/>
    </source>
</evidence>
<dbReference type="Gene3D" id="2.160.20.10">
    <property type="entry name" value="Single-stranded right-handed beta-helix, Pectin lyase-like"/>
    <property type="match status" value="1"/>
</dbReference>
<dbReference type="STRING" id="582515.KR51_00015580"/>
<keyword evidence="2" id="KW-0732">Signal</keyword>
<dbReference type="PATRIC" id="fig|582515.4.peg.1758"/>
<dbReference type="OrthoDB" id="433405at2"/>